<feature type="compositionally biased region" description="Pro residues" evidence="1">
    <location>
        <begin position="283"/>
        <end position="293"/>
    </location>
</feature>
<dbReference type="RefSeq" id="XP_006695691.1">
    <property type="nucleotide sequence ID" value="XM_006695628.1"/>
</dbReference>
<dbReference type="AlphaFoldDB" id="G0SDZ5"/>
<organism evidence="4">
    <name type="scientific">Chaetomium thermophilum (strain DSM 1495 / CBS 144.50 / IMI 039719)</name>
    <name type="common">Thermochaetoides thermophila</name>
    <dbReference type="NCBI Taxonomy" id="759272"/>
    <lineage>
        <taxon>Eukaryota</taxon>
        <taxon>Fungi</taxon>
        <taxon>Dikarya</taxon>
        <taxon>Ascomycota</taxon>
        <taxon>Pezizomycotina</taxon>
        <taxon>Sordariomycetes</taxon>
        <taxon>Sordariomycetidae</taxon>
        <taxon>Sordariales</taxon>
        <taxon>Chaetomiaceae</taxon>
        <taxon>Thermochaetoides</taxon>
    </lineage>
</organism>
<evidence type="ECO:0000256" key="1">
    <source>
        <dbReference type="SAM" id="MobiDB-lite"/>
    </source>
</evidence>
<reference evidence="3 4" key="1">
    <citation type="journal article" date="2011" name="Cell">
        <title>Insight into structure and assembly of the nuclear pore complex by utilizing the genome of a eukaryotic thermophile.</title>
        <authorList>
            <person name="Amlacher S."/>
            <person name="Sarges P."/>
            <person name="Flemming D."/>
            <person name="van Noort V."/>
            <person name="Kunze R."/>
            <person name="Devos D.P."/>
            <person name="Arumugam M."/>
            <person name="Bork P."/>
            <person name="Hurt E."/>
        </authorList>
    </citation>
    <scope>NUCLEOTIDE SEQUENCE [LARGE SCALE GENOMIC DNA]</scope>
    <source>
        <strain evidence="4">DSM 1495 / CBS 144.50 / IMI 039719</strain>
    </source>
</reference>
<evidence type="ECO:0000256" key="2">
    <source>
        <dbReference type="SAM" id="Phobius"/>
    </source>
</evidence>
<accession>G0SDZ5</accession>
<proteinExistence type="predicted"/>
<feature type="region of interest" description="Disordered" evidence="1">
    <location>
        <begin position="67"/>
        <end position="91"/>
    </location>
</feature>
<feature type="region of interest" description="Disordered" evidence="1">
    <location>
        <begin position="170"/>
        <end position="207"/>
    </location>
</feature>
<dbReference type="Proteomes" id="UP000008066">
    <property type="component" value="Unassembled WGS sequence"/>
</dbReference>
<sequence length="310" mass="33384">MSTTVLVAEIAVLREDIAVRRATVVIVEMITSTHISTVDVTTDHAETQTNVIWVTVAEVAAAKRAVQSDTAQEAPRTSGHPLPVPRQAAQDVPTVTEYVTATTDVTSISSVQITSHATSVVFTTIYRTQTHVRNAQTTVDVTSTLTVISHPPATIVVTSTESVILTQTAPTPTASQPQPQPDPEDPNLAQPSNEEDPQTRKHRKRLSKHAIAGLATGGAILGLLLTALVVLSMRRRFRYLRETEGQAQDDDHRIVGRGYDYYAPKQSPSRNDDDGSVSTCLPAPAPTPPSPPPLPGPLLLMWHQGLILKA</sequence>
<keyword evidence="2" id="KW-0472">Membrane</keyword>
<name>G0SDZ5_CHATD</name>
<feature type="region of interest" description="Disordered" evidence="1">
    <location>
        <begin position="260"/>
        <end position="293"/>
    </location>
</feature>
<gene>
    <name evidence="3" type="ORF">CTHT_0053550</name>
</gene>
<evidence type="ECO:0008006" key="5">
    <source>
        <dbReference type="Google" id="ProtNLM"/>
    </source>
</evidence>
<evidence type="ECO:0000313" key="4">
    <source>
        <dbReference type="Proteomes" id="UP000008066"/>
    </source>
</evidence>
<protein>
    <recommendedName>
        <fullName evidence="5">Mid2 domain-containing protein</fullName>
    </recommendedName>
</protein>
<keyword evidence="2" id="KW-0812">Transmembrane</keyword>
<feature type="transmembrane region" description="Helical" evidence="2">
    <location>
        <begin position="210"/>
        <end position="231"/>
    </location>
</feature>
<dbReference type="HOGENOM" id="CLU_897145_0_0_1"/>
<evidence type="ECO:0000313" key="3">
    <source>
        <dbReference type="EMBL" id="EGS18746.1"/>
    </source>
</evidence>
<dbReference type="KEGG" id="cthr:CTHT_0053550"/>
<dbReference type="GeneID" id="18259393"/>
<keyword evidence="4" id="KW-1185">Reference proteome</keyword>
<dbReference type="EMBL" id="GL988045">
    <property type="protein sequence ID" value="EGS18746.1"/>
    <property type="molecule type" value="Genomic_DNA"/>
</dbReference>
<keyword evidence="2" id="KW-1133">Transmembrane helix</keyword>